<reference evidence="1" key="1">
    <citation type="submission" date="2023-04" db="EMBL/GenBank/DDBJ databases">
        <title>Ambrosiozyma monospora NBRC 10751.</title>
        <authorList>
            <person name="Ichikawa N."/>
            <person name="Sato H."/>
            <person name="Tonouchi N."/>
        </authorList>
    </citation>
    <scope>NUCLEOTIDE SEQUENCE</scope>
    <source>
        <strain evidence="1">NBRC 10751</strain>
    </source>
</reference>
<name>A0ACB5T4L9_AMBMO</name>
<dbReference type="Proteomes" id="UP001165064">
    <property type="component" value="Unassembled WGS sequence"/>
</dbReference>
<protein>
    <submittedName>
        <fullName evidence="1">Unnamed protein product</fullName>
    </submittedName>
</protein>
<comment type="caution">
    <text evidence="1">The sequence shown here is derived from an EMBL/GenBank/DDBJ whole genome shotgun (WGS) entry which is preliminary data.</text>
</comment>
<organism evidence="1 2">
    <name type="scientific">Ambrosiozyma monospora</name>
    <name type="common">Yeast</name>
    <name type="synonym">Endomycopsis monosporus</name>
    <dbReference type="NCBI Taxonomy" id="43982"/>
    <lineage>
        <taxon>Eukaryota</taxon>
        <taxon>Fungi</taxon>
        <taxon>Dikarya</taxon>
        <taxon>Ascomycota</taxon>
        <taxon>Saccharomycotina</taxon>
        <taxon>Pichiomycetes</taxon>
        <taxon>Pichiales</taxon>
        <taxon>Pichiaceae</taxon>
        <taxon>Ambrosiozyma</taxon>
    </lineage>
</organism>
<keyword evidence="2" id="KW-1185">Reference proteome</keyword>
<sequence length="123" mass="13850">MDTLADYDYDIQYIEGSHNVVADALSRPPDTLNLDSLEATEELELDETVTEVVVVPELKDKLTSGLATDPVFGCVYRVLAQEEECPQEIKHYIKHFKLDDGLLYYAAIIGDDFIRVCVPDNPE</sequence>
<evidence type="ECO:0000313" key="1">
    <source>
        <dbReference type="EMBL" id="GME81257.1"/>
    </source>
</evidence>
<accession>A0ACB5T4L9</accession>
<gene>
    <name evidence="1" type="ORF">Amon02_000483300</name>
</gene>
<proteinExistence type="predicted"/>
<evidence type="ECO:0000313" key="2">
    <source>
        <dbReference type="Proteomes" id="UP001165064"/>
    </source>
</evidence>
<dbReference type="EMBL" id="BSXS01003429">
    <property type="protein sequence ID" value="GME81257.1"/>
    <property type="molecule type" value="Genomic_DNA"/>
</dbReference>